<dbReference type="SUPFAM" id="SSF55729">
    <property type="entry name" value="Acyl-CoA N-acyltransferases (Nat)"/>
    <property type="match status" value="1"/>
</dbReference>
<dbReference type="EMBL" id="LATL02000053">
    <property type="protein sequence ID" value="KKD38272.1"/>
    <property type="molecule type" value="Genomic_DNA"/>
</dbReference>
<comment type="caution">
    <text evidence="4">The sequence shown here is derived from an EMBL/GenBank/DDBJ whole genome shotgun (WGS) entry which is preliminary data.</text>
</comment>
<organism evidence="4 5">
    <name type="scientific">Limnoraphis robusta CS-951</name>
    <dbReference type="NCBI Taxonomy" id="1637645"/>
    <lineage>
        <taxon>Bacteria</taxon>
        <taxon>Bacillati</taxon>
        <taxon>Cyanobacteriota</taxon>
        <taxon>Cyanophyceae</taxon>
        <taxon>Oscillatoriophycideae</taxon>
        <taxon>Oscillatoriales</taxon>
        <taxon>Sirenicapillariaceae</taxon>
        <taxon>Limnoraphis</taxon>
    </lineage>
</organism>
<dbReference type="Gene3D" id="3.40.630.30">
    <property type="match status" value="1"/>
</dbReference>
<dbReference type="InterPro" id="IPR050832">
    <property type="entry name" value="Bact_Acetyltransf"/>
</dbReference>
<dbReference type="PANTHER" id="PTHR43877">
    <property type="entry name" value="AMINOALKYLPHOSPHONATE N-ACETYLTRANSFERASE-RELATED-RELATED"/>
    <property type="match status" value="1"/>
</dbReference>
<sequence length="146" mass="16481">MIDLEIKIVDYSEAVNEIRAIRHQVFTVEQGVEPTLEFDGKDHTAQHLLAYFNSQPVGTARIRYLSPQTAKIERLAVLSTARGRGMGLKLMEAALDVIASKKVEETVVHAQEYIKQLYHNLGFQQVGERFDEAGISHVKMIKKMSV</sequence>
<protein>
    <submittedName>
        <fullName evidence="4">Acetyltransferase</fullName>
    </submittedName>
</protein>
<dbReference type="GO" id="GO:0016747">
    <property type="term" value="F:acyltransferase activity, transferring groups other than amino-acyl groups"/>
    <property type="evidence" value="ECO:0007669"/>
    <property type="project" value="InterPro"/>
</dbReference>
<dbReference type="InterPro" id="IPR000182">
    <property type="entry name" value="GNAT_dom"/>
</dbReference>
<evidence type="ECO:0000256" key="1">
    <source>
        <dbReference type="ARBA" id="ARBA00022679"/>
    </source>
</evidence>
<accession>A0A0F5YI01</accession>
<evidence type="ECO:0000313" key="4">
    <source>
        <dbReference type="EMBL" id="KKD38272.1"/>
    </source>
</evidence>
<dbReference type="CDD" id="cd04301">
    <property type="entry name" value="NAT_SF"/>
    <property type="match status" value="1"/>
</dbReference>
<dbReference type="PROSITE" id="PS51186">
    <property type="entry name" value="GNAT"/>
    <property type="match status" value="1"/>
</dbReference>
<evidence type="ECO:0000313" key="5">
    <source>
        <dbReference type="Proteomes" id="UP000033607"/>
    </source>
</evidence>
<reference evidence="4 5" key="1">
    <citation type="submission" date="2015-06" db="EMBL/GenBank/DDBJ databases">
        <title>Draft genome assembly of filamentous brackish cyanobacterium Limnoraphis robusta strain CS-951.</title>
        <authorList>
            <person name="Willis A."/>
            <person name="Parks M."/>
            <person name="Burford M.A."/>
        </authorList>
    </citation>
    <scope>NUCLEOTIDE SEQUENCE [LARGE SCALE GENOMIC DNA]</scope>
    <source>
        <strain evidence="4 5">CS-951</strain>
    </source>
</reference>
<name>A0A0F5YI01_9CYAN</name>
<dbReference type="Proteomes" id="UP000033607">
    <property type="component" value="Unassembled WGS sequence"/>
</dbReference>
<dbReference type="OrthoDB" id="9796171at2"/>
<dbReference type="AlphaFoldDB" id="A0A0F5YI01"/>
<evidence type="ECO:0000259" key="3">
    <source>
        <dbReference type="PROSITE" id="PS51186"/>
    </source>
</evidence>
<proteinExistence type="predicted"/>
<keyword evidence="2" id="KW-0012">Acyltransferase</keyword>
<dbReference type="Pfam" id="PF13673">
    <property type="entry name" value="Acetyltransf_10"/>
    <property type="match status" value="1"/>
</dbReference>
<gene>
    <name evidence="4" type="ORF">WN50_09770</name>
</gene>
<evidence type="ECO:0000256" key="2">
    <source>
        <dbReference type="ARBA" id="ARBA00023315"/>
    </source>
</evidence>
<dbReference type="InterPro" id="IPR016181">
    <property type="entry name" value="Acyl_CoA_acyltransferase"/>
</dbReference>
<feature type="domain" description="N-acetyltransferase" evidence="3">
    <location>
        <begin position="6"/>
        <end position="145"/>
    </location>
</feature>
<dbReference type="RefSeq" id="WP_046278346.1">
    <property type="nucleotide sequence ID" value="NZ_LATL02000053.1"/>
</dbReference>
<keyword evidence="1 4" id="KW-0808">Transferase</keyword>